<dbReference type="AlphaFoldDB" id="L0RV76"/>
<dbReference type="HOGENOM" id="CLU_1979043_0_0_14"/>
<dbReference type="Proteomes" id="UP000010466">
    <property type="component" value="Chromosome"/>
</dbReference>
<keyword evidence="1" id="KW-0812">Transmembrane</keyword>
<dbReference type="eggNOG" id="ENOG5031YYE">
    <property type="taxonomic scope" value="Bacteria"/>
</dbReference>
<sequence length="126" mass="14505">MNFCRKSLESCWTILDILCRIKILYEVIFFFFCTLFINIYLFFERRSMKLNELKQIEKSKWLKINSAFGFTTIVTGIPLLINAIGSMVGLLKAAFSTSGEIKDKAGVYKWDNSKANSANTKGFNIY</sequence>
<evidence type="ECO:0000256" key="1">
    <source>
        <dbReference type="SAM" id="Phobius"/>
    </source>
</evidence>
<dbReference type="STRING" id="1246955.MCYN_0220"/>
<organism evidence="2 3">
    <name type="scientific">Mycoplasmopsis cynos (strain C142)</name>
    <name type="common">Mycoplasma cynos</name>
    <dbReference type="NCBI Taxonomy" id="1246955"/>
    <lineage>
        <taxon>Bacteria</taxon>
        <taxon>Bacillati</taxon>
        <taxon>Mycoplasmatota</taxon>
        <taxon>Mycoplasmoidales</taxon>
        <taxon>Metamycoplasmataceae</taxon>
        <taxon>Mycoplasmopsis</taxon>
    </lineage>
</organism>
<accession>L0RV76</accession>
<name>L0RV76_MYCC1</name>
<keyword evidence="1" id="KW-0472">Membrane</keyword>
<reference evidence="3" key="1">
    <citation type="journal article" date="2013" name="Genome Announc.">
        <title>Complete genome sequence of Mycoplasma cynos strain C142.</title>
        <authorList>
            <person name="Walker C.A."/>
            <person name="Mannering S.A."/>
            <person name="Shields S."/>
            <person name="Blake D.P."/>
            <person name="Brownlie J."/>
        </authorList>
    </citation>
    <scope>NUCLEOTIDE SEQUENCE [LARGE SCALE GENOMIC DNA]</scope>
    <source>
        <strain evidence="3">C142</strain>
    </source>
</reference>
<protein>
    <submittedName>
        <fullName evidence="2">Uncharacterized protein</fullName>
    </submittedName>
</protein>
<dbReference type="PATRIC" id="fig|1246955.3.peg.200"/>
<keyword evidence="3" id="KW-1185">Reference proteome</keyword>
<dbReference type="EMBL" id="HF559394">
    <property type="protein sequence ID" value="CCP23952.1"/>
    <property type="molecule type" value="Genomic_DNA"/>
</dbReference>
<proteinExistence type="predicted"/>
<feature type="transmembrane region" description="Helical" evidence="1">
    <location>
        <begin position="23"/>
        <end position="43"/>
    </location>
</feature>
<dbReference type="KEGG" id="mcy:MCYN_0220"/>
<feature type="transmembrane region" description="Helical" evidence="1">
    <location>
        <begin position="64"/>
        <end position="85"/>
    </location>
</feature>
<gene>
    <name evidence="2" type="primary">MCYN0220</name>
    <name evidence="2" type="ordered locus">MCYN_0220</name>
</gene>
<evidence type="ECO:0000313" key="2">
    <source>
        <dbReference type="EMBL" id="CCP23952.1"/>
    </source>
</evidence>
<evidence type="ECO:0000313" key="3">
    <source>
        <dbReference type="Proteomes" id="UP000010466"/>
    </source>
</evidence>
<keyword evidence="1" id="KW-1133">Transmembrane helix</keyword>